<dbReference type="InterPro" id="IPR050177">
    <property type="entry name" value="Lipid_A_modif_metabolic_enz"/>
</dbReference>
<accession>A0A2T0MSV9</accession>
<keyword evidence="3" id="KW-1185">Reference proteome</keyword>
<proteinExistence type="predicted"/>
<dbReference type="Proteomes" id="UP000238312">
    <property type="component" value="Unassembled WGS sequence"/>
</dbReference>
<dbReference type="OrthoDB" id="9776016at2"/>
<feature type="domain" description="NAD-dependent epimerase/dehydratase" evidence="1">
    <location>
        <begin position="6"/>
        <end position="205"/>
    </location>
</feature>
<dbReference type="RefSeq" id="WP_106245550.1">
    <property type="nucleotide sequence ID" value="NZ_CP109074.1"/>
</dbReference>
<protein>
    <submittedName>
        <fullName evidence="2">Nucleoside-diphosphate-sugar epimerase</fullName>
    </submittedName>
</protein>
<dbReference type="AlphaFoldDB" id="A0A2T0MSV9"/>
<dbReference type="InterPro" id="IPR001509">
    <property type="entry name" value="Epimerase_deHydtase"/>
</dbReference>
<evidence type="ECO:0000313" key="3">
    <source>
        <dbReference type="Proteomes" id="UP000238312"/>
    </source>
</evidence>
<reference evidence="2 3" key="1">
    <citation type="submission" date="2018-03" db="EMBL/GenBank/DDBJ databases">
        <title>Genomic Encyclopedia of Type Strains, Phase III (KMG-III): the genomes of soil and plant-associated and newly described type strains.</title>
        <authorList>
            <person name="Whitman W."/>
        </authorList>
    </citation>
    <scope>NUCLEOTIDE SEQUENCE [LARGE SCALE GENOMIC DNA]</scope>
    <source>
        <strain evidence="2 3">CGMCC 4.7104</strain>
    </source>
</reference>
<dbReference type="PANTHER" id="PTHR43245">
    <property type="entry name" value="BIFUNCTIONAL POLYMYXIN RESISTANCE PROTEIN ARNA"/>
    <property type="match status" value="1"/>
</dbReference>
<name>A0A2T0MSV9_9ACTN</name>
<sequence>MKVLYIGGTGTISSSCVAESVRQGMDVHVLNRGRTAGVRPLPDGVTTVTGDVHDPESMRAALGGSSYDVVINFLSYGAEDAAAWVDLLAGRIGQYIHISTASMYHKPVRKVPFVESTTRYNPYSAYSQDKIAAEDVLRRAYEERGFPVTIVRPSHTYDDARPPLPGDWTAWDRIVRGDELVVPGDGTSLWTLTHASDFAVGLVGLAGNWPAIGEDFHITSDEVLTWNEIYDVIAKTAGTEARLLHLPSEFLPIVAPDWFWSSLIVGDLSHSAVFDNSKIKRFVPAFRPVITWPAGARRLLEWRAGHAEQARPDAGTDALLGRLVEGHQAAVSAVRKLAP</sequence>
<organism evidence="2 3">
    <name type="scientific">Nonomuraea fuscirosea</name>
    <dbReference type="NCBI Taxonomy" id="1291556"/>
    <lineage>
        <taxon>Bacteria</taxon>
        <taxon>Bacillati</taxon>
        <taxon>Actinomycetota</taxon>
        <taxon>Actinomycetes</taxon>
        <taxon>Streptosporangiales</taxon>
        <taxon>Streptosporangiaceae</taxon>
        <taxon>Nonomuraea</taxon>
    </lineage>
</organism>
<evidence type="ECO:0000313" key="2">
    <source>
        <dbReference type="EMBL" id="PRX61706.1"/>
    </source>
</evidence>
<dbReference type="EMBL" id="PVNG01000014">
    <property type="protein sequence ID" value="PRX61706.1"/>
    <property type="molecule type" value="Genomic_DNA"/>
</dbReference>
<dbReference type="Gene3D" id="3.40.50.720">
    <property type="entry name" value="NAD(P)-binding Rossmann-like Domain"/>
    <property type="match status" value="1"/>
</dbReference>
<evidence type="ECO:0000259" key="1">
    <source>
        <dbReference type="Pfam" id="PF01370"/>
    </source>
</evidence>
<comment type="caution">
    <text evidence="2">The sequence shown here is derived from an EMBL/GenBank/DDBJ whole genome shotgun (WGS) entry which is preliminary data.</text>
</comment>
<dbReference type="InterPro" id="IPR036291">
    <property type="entry name" value="NAD(P)-bd_dom_sf"/>
</dbReference>
<dbReference type="PROSITE" id="PS51257">
    <property type="entry name" value="PROKAR_LIPOPROTEIN"/>
    <property type="match status" value="1"/>
</dbReference>
<dbReference type="SUPFAM" id="SSF51735">
    <property type="entry name" value="NAD(P)-binding Rossmann-fold domains"/>
    <property type="match status" value="1"/>
</dbReference>
<gene>
    <name evidence="2" type="ORF">B0I32_11475</name>
</gene>
<dbReference type="Pfam" id="PF01370">
    <property type="entry name" value="Epimerase"/>
    <property type="match status" value="1"/>
</dbReference>